<comment type="caution">
    <text evidence="6">The sequence shown here is derived from an EMBL/GenBank/DDBJ whole genome shotgun (WGS) entry which is preliminary data.</text>
</comment>
<keyword evidence="4" id="KW-0460">Magnesium</keyword>
<dbReference type="RefSeq" id="WP_042517895.1">
    <property type="nucleotide sequence ID" value="NZ_DBEXRU010000056.1"/>
</dbReference>
<dbReference type="OrthoDB" id="9786141at2"/>
<accession>A0A0D0I7F7</accession>
<organism evidence="6 7">
    <name type="scientific">Prevotella pectinovora</name>
    <dbReference type="NCBI Taxonomy" id="1602169"/>
    <lineage>
        <taxon>Bacteria</taxon>
        <taxon>Pseudomonadati</taxon>
        <taxon>Bacteroidota</taxon>
        <taxon>Bacteroidia</taxon>
        <taxon>Bacteroidales</taxon>
        <taxon>Prevotellaceae</taxon>
        <taxon>Prevotella</taxon>
    </lineage>
</organism>
<name>A0A0D0I7F7_9BACT</name>
<gene>
    <name evidence="6" type="ORF">ST44_02705</name>
</gene>
<dbReference type="GO" id="GO:0005829">
    <property type="term" value="C:cytosol"/>
    <property type="evidence" value="ECO:0007669"/>
    <property type="project" value="TreeGrafter"/>
</dbReference>
<dbReference type="InterPro" id="IPR000086">
    <property type="entry name" value="NUDIX_hydrolase_dom"/>
</dbReference>
<dbReference type="EMBL" id="JXQK01000031">
    <property type="protein sequence ID" value="KIP64138.1"/>
    <property type="molecule type" value="Genomic_DNA"/>
</dbReference>
<evidence type="ECO:0000313" key="6">
    <source>
        <dbReference type="EMBL" id="KIP64138.1"/>
    </source>
</evidence>
<dbReference type="InterPro" id="IPR020476">
    <property type="entry name" value="Nudix_hydrolase"/>
</dbReference>
<dbReference type="GO" id="GO:0006742">
    <property type="term" value="P:NADP+ catabolic process"/>
    <property type="evidence" value="ECO:0007669"/>
    <property type="project" value="TreeGrafter"/>
</dbReference>
<dbReference type="InterPro" id="IPR015797">
    <property type="entry name" value="NUDIX_hydrolase-like_dom_sf"/>
</dbReference>
<evidence type="ECO:0000256" key="4">
    <source>
        <dbReference type="ARBA" id="ARBA00022842"/>
    </source>
</evidence>
<dbReference type="PRINTS" id="PR00502">
    <property type="entry name" value="NUDIXFAMILY"/>
</dbReference>
<evidence type="ECO:0000313" key="7">
    <source>
        <dbReference type="Proteomes" id="UP000032046"/>
    </source>
</evidence>
<dbReference type="AlphaFoldDB" id="A0A0D0I7F7"/>
<comment type="cofactor">
    <cofactor evidence="1">
        <name>Mg(2+)</name>
        <dbReference type="ChEBI" id="CHEBI:18420"/>
    </cofactor>
</comment>
<dbReference type="PROSITE" id="PS51462">
    <property type="entry name" value="NUDIX"/>
    <property type="match status" value="1"/>
</dbReference>
<feature type="domain" description="Nudix hydrolase" evidence="5">
    <location>
        <begin position="38"/>
        <end position="169"/>
    </location>
</feature>
<evidence type="ECO:0000259" key="5">
    <source>
        <dbReference type="PROSITE" id="PS51462"/>
    </source>
</evidence>
<dbReference type="GO" id="GO:0019677">
    <property type="term" value="P:NAD+ catabolic process"/>
    <property type="evidence" value="ECO:0007669"/>
    <property type="project" value="TreeGrafter"/>
</dbReference>
<dbReference type="PANTHER" id="PTHR42904:SF12">
    <property type="entry name" value="ADP-RIBOSE PYROPHOSPHATASE-RELATED"/>
    <property type="match status" value="1"/>
</dbReference>
<dbReference type="GeneID" id="93484717"/>
<keyword evidence="7" id="KW-1185">Reference proteome</keyword>
<reference evidence="6 7" key="1">
    <citation type="submission" date="2015-01" db="EMBL/GenBank/DDBJ databases">
        <title>Comparative genomics of non-oral Prevotella species.</title>
        <authorList>
            <person name="Accetto T."/>
            <person name="Nograsek B."/>
            <person name="Avgustin G."/>
        </authorList>
    </citation>
    <scope>NUCLEOTIDE SEQUENCE [LARGE SCALE GENOMIC DNA]</scope>
    <source>
        <strain evidence="6 7">P5-119</strain>
    </source>
</reference>
<protein>
    <submittedName>
        <fullName evidence="6">DNA mismatch repair protein MutT</fullName>
    </submittedName>
</protein>
<dbReference type="GO" id="GO:0035529">
    <property type="term" value="F:NADH pyrophosphatase activity"/>
    <property type="evidence" value="ECO:0007669"/>
    <property type="project" value="TreeGrafter"/>
</dbReference>
<dbReference type="PANTHER" id="PTHR42904">
    <property type="entry name" value="NUDIX HYDROLASE, NUDC SUBFAMILY"/>
    <property type="match status" value="1"/>
</dbReference>
<dbReference type="Pfam" id="PF00293">
    <property type="entry name" value="NUDIX"/>
    <property type="match status" value="1"/>
</dbReference>
<dbReference type="SUPFAM" id="SSF55811">
    <property type="entry name" value="Nudix"/>
    <property type="match status" value="1"/>
</dbReference>
<dbReference type="CDD" id="cd04681">
    <property type="entry name" value="NUDIX_Hydrolase"/>
    <property type="match status" value="1"/>
</dbReference>
<evidence type="ECO:0000256" key="1">
    <source>
        <dbReference type="ARBA" id="ARBA00001946"/>
    </source>
</evidence>
<keyword evidence="3" id="KW-0378">Hydrolase</keyword>
<sequence>MHVLEQFRYCPKCGSSHFVEASEKSRKCENCGFEFYLNPAAAVAAFILNSKNELLVERRKLEPAKGMLDLPGGFCDMGETVEQAMKREIKEETALDVVDMKYQFSQPNVYRFSGFDVRTLDMFFLCKVADETQLKASDDAAECFWLPLSEIHTEQFGLRSVRQALHTFFDGVLG</sequence>
<dbReference type="InterPro" id="IPR050241">
    <property type="entry name" value="NAD-cap_RNA_hydrolase_NudC"/>
</dbReference>
<keyword evidence="2" id="KW-0479">Metal-binding</keyword>
<dbReference type="Proteomes" id="UP000032046">
    <property type="component" value="Unassembled WGS sequence"/>
</dbReference>
<evidence type="ECO:0000256" key="3">
    <source>
        <dbReference type="ARBA" id="ARBA00022801"/>
    </source>
</evidence>
<dbReference type="Gene3D" id="3.90.79.10">
    <property type="entry name" value="Nucleoside Triphosphate Pyrophosphohydrolase"/>
    <property type="match status" value="1"/>
</dbReference>
<proteinExistence type="predicted"/>
<evidence type="ECO:0000256" key="2">
    <source>
        <dbReference type="ARBA" id="ARBA00022723"/>
    </source>
</evidence>
<dbReference type="STRING" id="1602171.ST44_02705"/>
<dbReference type="GO" id="GO:0046872">
    <property type="term" value="F:metal ion binding"/>
    <property type="evidence" value="ECO:0007669"/>
    <property type="project" value="UniProtKB-KW"/>
</dbReference>